<dbReference type="Proteomes" id="UP000246744">
    <property type="component" value="Unassembled WGS sequence"/>
</dbReference>
<gene>
    <name evidence="4" type="ORF">DES37_11470</name>
</gene>
<feature type="region of interest" description="Disordered" evidence="1">
    <location>
        <begin position="484"/>
        <end position="508"/>
    </location>
</feature>
<feature type="domain" description="Phage terminase large subunit GpA ATPase" evidence="2">
    <location>
        <begin position="5"/>
        <end position="182"/>
    </location>
</feature>
<evidence type="ECO:0000313" key="4">
    <source>
        <dbReference type="EMBL" id="PWW04974.1"/>
    </source>
</evidence>
<dbReference type="GO" id="GO:0016887">
    <property type="term" value="F:ATP hydrolysis activity"/>
    <property type="evidence" value="ECO:0007669"/>
    <property type="project" value="InterPro"/>
</dbReference>
<proteinExistence type="predicted"/>
<evidence type="ECO:0000259" key="2">
    <source>
        <dbReference type="Pfam" id="PF05876"/>
    </source>
</evidence>
<dbReference type="EMBL" id="QGTS01000014">
    <property type="protein sequence ID" value="PWW04974.1"/>
    <property type="molecule type" value="Genomic_DNA"/>
</dbReference>
<name>A0A317PTK3_9ENTR</name>
<keyword evidence="5" id="KW-1185">Reference proteome</keyword>
<feature type="domain" description="Terminase large subunit GpA endonuclease" evidence="3">
    <location>
        <begin position="193"/>
        <end position="464"/>
    </location>
</feature>
<organism evidence="4 5">
    <name type="scientific">Mangrovibacter plantisponsor</name>
    <dbReference type="NCBI Taxonomy" id="451513"/>
    <lineage>
        <taxon>Bacteria</taxon>
        <taxon>Pseudomonadati</taxon>
        <taxon>Pseudomonadota</taxon>
        <taxon>Gammaproteobacteria</taxon>
        <taxon>Enterobacterales</taxon>
        <taxon>Enterobacteriaceae</taxon>
        <taxon>Mangrovibacter</taxon>
    </lineage>
</organism>
<evidence type="ECO:0000256" key="1">
    <source>
        <dbReference type="SAM" id="MobiDB-lite"/>
    </source>
</evidence>
<dbReference type="InterPro" id="IPR046454">
    <property type="entry name" value="GpA_endonuclease"/>
</dbReference>
<dbReference type="AlphaFoldDB" id="A0A317PTK3"/>
<dbReference type="InterPro" id="IPR046453">
    <property type="entry name" value="GpA_ATPase"/>
</dbReference>
<feature type="compositionally biased region" description="Basic and acidic residues" evidence="1">
    <location>
        <begin position="486"/>
        <end position="496"/>
    </location>
</feature>
<evidence type="ECO:0000259" key="3">
    <source>
        <dbReference type="Pfam" id="PF20454"/>
    </source>
</evidence>
<reference evidence="4 5" key="1">
    <citation type="submission" date="2018-05" db="EMBL/GenBank/DDBJ databases">
        <title>Genomic Encyclopedia of Type Strains, Phase IV (KMG-IV): sequencing the most valuable type-strain genomes for metagenomic binning, comparative biology and taxonomic classification.</title>
        <authorList>
            <person name="Goeker M."/>
        </authorList>
    </citation>
    <scope>NUCLEOTIDE SEQUENCE [LARGE SCALE GENOMIC DNA]</scope>
    <source>
        <strain evidence="4 5">DSM 19579</strain>
    </source>
</reference>
<sequence length="508" mass="58063">MKTGKFDNVVQRSPVLNRLVTDKNNKSFANNADQTQLVDGTFLYWLNLNAASTLRGKTIKRLFLDEISNVEEGDEGNPLRLAEQRAATFTDGLVMCASTPKLPDDLICTEYQLSDQRKYFVTCPHCQQEHTLEWENVRFEFKQINGGKRAIPDEDTARLVCPCCEHEITEAERARIVKHGRWIATNPEVKDVAGFHISRLYSPIITIKTLVQSFAVAHYEFNLQSFYNNDLGLPYDDQMNQEIDSLLLENLREEFDVKSIPDEALAITMGIDQQLDRLECTTLAWSENHVWVVDHRSFFSPDCTKYTAKAYQELDAYVNADFRTVSGRKIKVLCAFVDSSNGNASNTIYRFCAGKKLFRAIKGSSSTTSDLFKESRTGGHNLVVLNVNEGKTTVRRLLNGALSEEADQLPLQLHFSSTLPDDYFDQLTSEELKRKGDSLRWIIKKGIKRNETLDCLNYALIAMNYCLSRVGFKDLRIYKSNQTNDKYNENKPESRTTTRRKSNWLGKK</sequence>
<accession>A0A317PTK3</accession>
<dbReference type="Pfam" id="PF05876">
    <property type="entry name" value="GpA_ATPase"/>
    <property type="match status" value="1"/>
</dbReference>
<comment type="caution">
    <text evidence="4">The sequence shown here is derived from an EMBL/GenBank/DDBJ whole genome shotgun (WGS) entry which is preliminary data.</text>
</comment>
<protein>
    <submittedName>
        <fullName evidence="4">Phage terminase large subunit GpA-like protein</fullName>
    </submittedName>
</protein>
<dbReference type="GO" id="GO:0004519">
    <property type="term" value="F:endonuclease activity"/>
    <property type="evidence" value="ECO:0007669"/>
    <property type="project" value="InterPro"/>
</dbReference>
<evidence type="ECO:0000313" key="5">
    <source>
        <dbReference type="Proteomes" id="UP000246744"/>
    </source>
</evidence>
<feature type="compositionally biased region" description="Basic residues" evidence="1">
    <location>
        <begin position="497"/>
        <end position="508"/>
    </location>
</feature>
<dbReference type="Pfam" id="PF20454">
    <property type="entry name" value="GpA_nuclease"/>
    <property type="match status" value="1"/>
</dbReference>